<evidence type="ECO:0000313" key="3">
    <source>
        <dbReference type="Proteomes" id="UP000316726"/>
    </source>
</evidence>
<gene>
    <name evidence="2" type="ORF">A3770_06p45340</name>
</gene>
<dbReference type="Proteomes" id="UP000316726">
    <property type="component" value="Chromosome 6"/>
</dbReference>
<keyword evidence="1" id="KW-0732">Signal</keyword>
<feature type="chain" id="PRO_5023112884" evidence="1">
    <location>
        <begin position="19"/>
        <end position="504"/>
    </location>
</feature>
<reference evidence="2 3" key="1">
    <citation type="submission" date="2018-07" db="EMBL/GenBank/DDBJ databases">
        <title>The complete nuclear genome of the prasinophyte Chloropicon primus (CCMP1205).</title>
        <authorList>
            <person name="Pombert J.-F."/>
            <person name="Otis C."/>
            <person name="Turmel M."/>
            <person name="Lemieux C."/>
        </authorList>
    </citation>
    <scope>NUCLEOTIDE SEQUENCE [LARGE SCALE GENOMIC DNA]</scope>
    <source>
        <strain evidence="2 3">CCMP1205</strain>
    </source>
</reference>
<sequence length="504" mass="54742">MFGGVLCRLVALTSLAYGTTNTLTVEVSTPAFVAPEGLLFCLATPRAELSNATVELKTLKGGGDQFEQDAEIILDGFSGGSVASVAFFQTKASFWDMDALEFGTVYDVLANDEYFSSSYSRRRYDDLQSKHNDFLVPSSATGEGEPNCVLVTGNWKEGTRYHLGFEVTNPVPGGGSAGTSPFSLWSAPVTYRNLDEDHIQYTIRGNKEGQMCSVGAILGSYGESPSLYDACDAVEATLSKKLSDPEACLADLKAHYSSDPLPGSDGYSSAVNVYKSENGLGISAAAVTNSTCGENEAFSPKFGGECISCGTGEIEYSAATSQPLSCSCPAHNERHRIGSPACGPAKSVIRASNTTRQVAESLCSFYGQKYDELLEEKASALSVTHSYVQDFLDQAHAFLDRDDLYRINETFWREFMFDERVKDSPTRRFGIKPNCYKCDEGKFVDFDSGEKVMARDDFFEAVHTLRLLGLALYTKGYSCDKLFLAADPFKGAYGAFSTDVCQTF</sequence>
<proteinExistence type="predicted"/>
<name>A0A5B8MN70_9CHLO</name>
<accession>A0A5B8MN70</accession>
<evidence type="ECO:0000313" key="2">
    <source>
        <dbReference type="EMBL" id="QDZ22016.1"/>
    </source>
</evidence>
<dbReference type="AlphaFoldDB" id="A0A5B8MN70"/>
<feature type="signal peptide" evidence="1">
    <location>
        <begin position="1"/>
        <end position="18"/>
    </location>
</feature>
<dbReference type="OrthoDB" id="535521at2759"/>
<organism evidence="2 3">
    <name type="scientific">Chloropicon primus</name>
    <dbReference type="NCBI Taxonomy" id="1764295"/>
    <lineage>
        <taxon>Eukaryota</taxon>
        <taxon>Viridiplantae</taxon>
        <taxon>Chlorophyta</taxon>
        <taxon>Chloropicophyceae</taxon>
        <taxon>Chloropicales</taxon>
        <taxon>Chloropicaceae</taxon>
        <taxon>Chloropicon</taxon>
    </lineage>
</organism>
<evidence type="ECO:0000256" key="1">
    <source>
        <dbReference type="SAM" id="SignalP"/>
    </source>
</evidence>
<protein>
    <submittedName>
        <fullName evidence="2">Uncharacterized protein</fullName>
    </submittedName>
</protein>
<keyword evidence="3" id="KW-1185">Reference proteome</keyword>
<dbReference type="EMBL" id="CP031039">
    <property type="protein sequence ID" value="QDZ22016.1"/>
    <property type="molecule type" value="Genomic_DNA"/>
</dbReference>